<comment type="caution">
    <text evidence="3">The sequence shown here is derived from an EMBL/GenBank/DDBJ whole genome shotgun (WGS) entry which is preliminary data.</text>
</comment>
<dbReference type="EMBL" id="JAQQWM010000001">
    <property type="protein sequence ID" value="KAK8082250.1"/>
    <property type="molecule type" value="Genomic_DNA"/>
</dbReference>
<dbReference type="InterPro" id="IPR018865">
    <property type="entry name" value="STK19-like"/>
</dbReference>
<protein>
    <recommendedName>
        <fullName evidence="5">Serine-threonine protein kinase 19</fullName>
    </recommendedName>
</protein>
<feature type="region of interest" description="Disordered" evidence="2">
    <location>
        <begin position="1"/>
        <end position="48"/>
    </location>
</feature>
<dbReference type="Proteomes" id="UP001446871">
    <property type="component" value="Unassembled WGS sequence"/>
</dbReference>
<dbReference type="PANTHER" id="PTHR15243">
    <property type="entry name" value="SERINE/THREONINE-PROTEIN KINASE 19"/>
    <property type="match status" value="1"/>
</dbReference>
<comment type="similarity">
    <text evidence="1">Belongs to the STK19 family.</text>
</comment>
<evidence type="ECO:0008006" key="5">
    <source>
        <dbReference type="Google" id="ProtNLM"/>
    </source>
</evidence>
<evidence type="ECO:0000256" key="2">
    <source>
        <dbReference type="SAM" id="MobiDB-lite"/>
    </source>
</evidence>
<evidence type="ECO:0000313" key="4">
    <source>
        <dbReference type="Proteomes" id="UP001446871"/>
    </source>
</evidence>
<sequence>MSLRSLLGRSSRVKKAPPKSPGANRVSPSKRRPAATKPTNNEQDDEDDFFDGKLDDYGLVKALAVDMNLRDTVQAIQYIRSHMFTPMPQQAGGMNSTRIADVLNYREKLPPLVTISHIQTLLSSPSAVEREAAELAQSGFIRKIVVARRGDIGETLILFSDLDTLIDSTSILPKTTRENFKAYLQRTPSTQSVHRSALSEYDVDTLFQAGFLTAHHLGFVTHSSLSDTVNTFSRPEDRMSLVSLETVSRQPTGSLGTMGGAGAVYAAGGSGGGHGPGPSLPASVTELRLAIPGNGAFLKLVSSALGHLTTLLGKSRYREAPEGLLRDRWDGAIVREEVRQATRRSRGEFAGILPGQTRKWKQFYGLSFDWVLQEAVGSGLVEVFETRSVGRGVRAL</sequence>
<organism evidence="3 4">
    <name type="scientific">Apiospora saccharicola</name>
    <dbReference type="NCBI Taxonomy" id="335842"/>
    <lineage>
        <taxon>Eukaryota</taxon>
        <taxon>Fungi</taxon>
        <taxon>Dikarya</taxon>
        <taxon>Ascomycota</taxon>
        <taxon>Pezizomycotina</taxon>
        <taxon>Sordariomycetes</taxon>
        <taxon>Xylariomycetidae</taxon>
        <taxon>Amphisphaeriales</taxon>
        <taxon>Apiosporaceae</taxon>
        <taxon>Apiospora</taxon>
    </lineage>
</organism>
<keyword evidence="4" id="KW-1185">Reference proteome</keyword>
<evidence type="ECO:0000256" key="1">
    <source>
        <dbReference type="ARBA" id="ARBA00093458"/>
    </source>
</evidence>
<feature type="compositionally biased region" description="Low complexity" evidence="2">
    <location>
        <begin position="1"/>
        <end position="10"/>
    </location>
</feature>
<reference evidence="3 4" key="1">
    <citation type="submission" date="2023-01" db="EMBL/GenBank/DDBJ databases">
        <title>Analysis of 21 Apiospora genomes using comparative genomics revels a genus with tremendous synthesis potential of carbohydrate active enzymes and secondary metabolites.</title>
        <authorList>
            <person name="Sorensen T."/>
        </authorList>
    </citation>
    <scope>NUCLEOTIDE SEQUENCE [LARGE SCALE GENOMIC DNA]</scope>
    <source>
        <strain evidence="3 4">CBS 83171</strain>
    </source>
</reference>
<dbReference type="PANTHER" id="PTHR15243:SF0">
    <property type="entry name" value="SERINE_THREONINE-PROTEIN KINASE 19"/>
    <property type="match status" value="1"/>
</dbReference>
<dbReference type="Pfam" id="PF10494">
    <property type="entry name" value="Stk19"/>
    <property type="match status" value="1"/>
</dbReference>
<accession>A0ABR1WIE9</accession>
<proteinExistence type="inferred from homology"/>
<name>A0ABR1WIE9_9PEZI</name>
<gene>
    <name evidence="3" type="ORF">PG996_001031</name>
</gene>
<evidence type="ECO:0000313" key="3">
    <source>
        <dbReference type="EMBL" id="KAK8082250.1"/>
    </source>
</evidence>